<feature type="region of interest" description="Disordered" evidence="5">
    <location>
        <begin position="20"/>
        <end position="48"/>
    </location>
</feature>
<protein>
    <recommendedName>
        <fullName evidence="4">ATPase inhibitor, mitochondrial</fullName>
    </recommendedName>
</protein>
<evidence type="ECO:0000256" key="4">
    <source>
        <dbReference type="RuleBase" id="RU368087"/>
    </source>
</evidence>
<comment type="similarity">
    <text evidence="2 4">Belongs to the ATPase inhibitor family.</text>
</comment>
<comment type="subcellular location">
    <subcellularLocation>
        <location evidence="1">Mitochondrion</location>
    </subcellularLocation>
</comment>
<feature type="compositionally biased region" description="Basic and acidic residues" evidence="5">
    <location>
        <begin position="68"/>
        <end position="80"/>
    </location>
</feature>
<dbReference type="InterPro" id="IPR007648">
    <property type="entry name" value="ATPase_inhibitor_mt"/>
</dbReference>
<comment type="function">
    <text evidence="4">Inhibits the enzyme activity of ATPase.</text>
</comment>
<dbReference type="EMBL" id="JASNQZ010000010">
    <property type="protein sequence ID" value="KAL0952782.1"/>
    <property type="molecule type" value="Genomic_DNA"/>
</dbReference>
<name>A0ABR3JB26_9AGAR</name>
<evidence type="ECO:0000256" key="2">
    <source>
        <dbReference type="ARBA" id="ARBA00010901"/>
    </source>
</evidence>
<organism evidence="6 7">
    <name type="scientific">Hohenbuehelia grisea</name>
    <dbReference type="NCBI Taxonomy" id="104357"/>
    <lineage>
        <taxon>Eukaryota</taxon>
        <taxon>Fungi</taxon>
        <taxon>Dikarya</taxon>
        <taxon>Basidiomycota</taxon>
        <taxon>Agaricomycotina</taxon>
        <taxon>Agaricomycetes</taxon>
        <taxon>Agaricomycetidae</taxon>
        <taxon>Agaricales</taxon>
        <taxon>Pleurotineae</taxon>
        <taxon>Pleurotaceae</taxon>
        <taxon>Hohenbuehelia</taxon>
    </lineage>
</organism>
<feature type="compositionally biased region" description="Basic and acidic residues" evidence="5">
    <location>
        <begin position="35"/>
        <end position="48"/>
    </location>
</feature>
<accession>A0ABR3JB26</accession>
<feature type="region of interest" description="Disordered" evidence="5">
    <location>
        <begin position="68"/>
        <end position="90"/>
    </location>
</feature>
<evidence type="ECO:0000256" key="5">
    <source>
        <dbReference type="SAM" id="MobiDB-lite"/>
    </source>
</evidence>
<keyword evidence="7" id="KW-1185">Reference proteome</keyword>
<evidence type="ECO:0000256" key="1">
    <source>
        <dbReference type="ARBA" id="ARBA00004173"/>
    </source>
</evidence>
<reference evidence="7" key="1">
    <citation type="submission" date="2024-06" db="EMBL/GenBank/DDBJ databases">
        <title>Multi-omics analyses provide insights into the biosynthesis of the anticancer antibiotic pleurotin in Hohenbuehelia grisea.</title>
        <authorList>
            <person name="Weaver J.A."/>
            <person name="Alberti F."/>
        </authorList>
    </citation>
    <scope>NUCLEOTIDE SEQUENCE [LARGE SCALE GENOMIC DNA]</scope>
    <source>
        <strain evidence="7">T-177</strain>
    </source>
</reference>
<comment type="caution">
    <text evidence="6">The sequence shown here is derived from an EMBL/GenBank/DDBJ whole genome shotgun (WGS) entry which is preliminary data.</text>
</comment>
<sequence>MLARLTAVRRLPQVVSVSVRHSSSLKEGATAQSREFSKKEKAHEDQYVRQHEQELLKKLRDQIESKKQELANLEKEHQSELAKAASSTKD</sequence>
<dbReference type="Gene3D" id="1.20.5.500">
    <property type="entry name" value="Single helix bin"/>
    <property type="match status" value="1"/>
</dbReference>
<dbReference type="Pfam" id="PF04568">
    <property type="entry name" value="IATP"/>
    <property type="match status" value="1"/>
</dbReference>
<evidence type="ECO:0000256" key="3">
    <source>
        <dbReference type="ARBA" id="ARBA00023128"/>
    </source>
</evidence>
<proteinExistence type="inferred from homology"/>
<evidence type="ECO:0000313" key="7">
    <source>
        <dbReference type="Proteomes" id="UP001556367"/>
    </source>
</evidence>
<dbReference type="Proteomes" id="UP001556367">
    <property type="component" value="Unassembled WGS sequence"/>
</dbReference>
<gene>
    <name evidence="6" type="ORF">HGRIS_007007</name>
</gene>
<evidence type="ECO:0000313" key="6">
    <source>
        <dbReference type="EMBL" id="KAL0952782.1"/>
    </source>
</evidence>
<keyword evidence="3" id="KW-0496">Mitochondrion</keyword>